<gene>
    <name evidence="1" type="ORF">LK09_02805</name>
</gene>
<organism evidence="1 2">
    <name type="scientific">Microbacterium mangrovi</name>
    <dbReference type="NCBI Taxonomy" id="1348253"/>
    <lineage>
        <taxon>Bacteria</taxon>
        <taxon>Bacillati</taxon>
        <taxon>Actinomycetota</taxon>
        <taxon>Actinomycetes</taxon>
        <taxon>Micrococcales</taxon>
        <taxon>Microbacteriaceae</taxon>
        <taxon>Microbacterium</taxon>
    </lineage>
</organism>
<dbReference type="OrthoDB" id="32458at2"/>
<proteinExistence type="predicted"/>
<reference evidence="1 2" key="1">
    <citation type="submission" date="2014-11" db="EMBL/GenBank/DDBJ databases">
        <title>Genome sequence of Microbacterium mangrovi MUSC 115(T).</title>
        <authorList>
            <person name="Lee L.-H."/>
        </authorList>
    </citation>
    <scope>NUCLEOTIDE SEQUENCE [LARGE SCALE GENOMIC DNA]</scope>
    <source>
        <strain evidence="1 2">MUSC 115</strain>
    </source>
</reference>
<accession>A0A0B2ADA4</accession>
<dbReference type="SUPFAM" id="SSF159888">
    <property type="entry name" value="YdhG-like"/>
    <property type="match status" value="1"/>
</dbReference>
<evidence type="ECO:0008006" key="3">
    <source>
        <dbReference type="Google" id="ProtNLM"/>
    </source>
</evidence>
<sequence>MAESGLSLQEREAVKQRAKELRAQEKAGKDREAGTLAVREAIEKLEGSDRETGEGLYRVVTTVAPQLMPKTYYGMPAFANDAGKVVVFLRPAVKFGERYATIGFEDRAALDDGELWPVAYAVPQWTSAVEARFTDIIRTAAS</sequence>
<name>A0A0B2ADA4_9MICO</name>
<dbReference type="AlphaFoldDB" id="A0A0B2ADA4"/>
<dbReference type="EMBL" id="JTDK01000002">
    <property type="protein sequence ID" value="KHK99562.1"/>
    <property type="molecule type" value="Genomic_DNA"/>
</dbReference>
<comment type="caution">
    <text evidence="1">The sequence shown here is derived from an EMBL/GenBank/DDBJ whole genome shotgun (WGS) entry which is preliminary data.</text>
</comment>
<dbReference type="RefSeq" id="WP_039395534.1">
    <property type="nucleotide sequence ID" value="NZ_JTDK01000002.1"/>
</dbReference>
<evidence type="ECO:0000313" key="1">
    <source>
        <dbReference type="EMBL" id="KHK99562.1"/>
    </source>
</evidence>
<keyword evidence="2" id="KW-1185">Reference proteome</keyword>
<protein>
    <recommendedName>
        <fullName evidence="3">YdhG-like domain-containing protein</fullName>
    </recommendedName>
</protein>
<evidence type="ECO:0000313" key="2">
    <source>
        <dbReference type="Proteomes" id="UP000031030"/>
    </source>
</evidence>
<dbReference type="Proteomes" id="UP000031030">
    <property type="component" value="Unassembled WGS sequence"/>
</dbReference>